<keyword evidence="3" id="KW-1185">Reference proteome</keyword>
<name>A0A9N8L3B4_CHRIL</name>
<dbReference type="GO" id="GO:0051707">
    <property type="term" value="P:response to other organism"/>
    <property type="evidence" value="ECO:0007669"/>
    <property type="project" value="UniProtKB-ARBA"/>
</dbReference>
<evidence type="ECO:0000256" key="1">
    <source>
        <dbReference type="SAM" id="SignalP"/>
    </source>
</evidence>
<proteinExistence type="predicted"/>
<dbReference type="Proteomes" id="UP001154114">
    <property type="component" value="Chromosome 9"/>
</dbReference>
<dbReference type="AlphaFoldDB" id="A0A9N8L3B4"/>
<keyword evidence="1" id="KW-0732">Signal</keyword>
<dbReference type="InterPro" id="IPR036574">
    <property type="entry name" value="Scorpion_toxin-like_sf"/>
</dbReference>
<feature type="signal peptide" evidence="1">
    <location>
        <begin position="1"/>
        <end position="18"/>
    </location>
</feature>
<protein>
    <submittedName>
        <fullName evidence="2">Uncharacterized protein</fullName>
    </submittedName>
</protein>
<dbReference type="EMBL" id="LR824012">
    <property type="protein sequence ID" value="CAD0198983.1"/>
    <property type="molecule type" value="Genomic_DNA"/>
</dbReference>
<organism evidence="2 3">
    <name type="scientific">Chrysodeixis includens</name>
    <name type="common">Soybean looper</name>
    <name type="synonym">Pseudoplusia includens</name>
    <dbReference type="NCBI Taxonomy" id="689277"/>
    <lineage>
        <taxon>Eukaryota</taxon>
        <taxon>Metazoa</taxon>
        <taxon>Ecdysozoa</taxon>
        <taxon>Arthropoda</taxon>
        <taxon>Hexapoda</taxon>
        <taxon>Insecta</taxon>
        <taxon>Pterygota</taxon>
        <taxon>Neoptera</taxon>
        <taxon>Endopterygota</taxon>
        <taxon>Lepidoptera</taxon>
        <taxon>Glossata</taxon>
        <taxon>Ditrysia</taxon>
        <taxon>Noctuoidea</taxon>
        <taxon>Noctuidae</taxon>
        <taxon>Plusiinae</taxon>
        <taxon>Chrysodeixis</taxon>
    </lineage>
</organism>
<gene>
    <name evidence="2" type="ORF">CINC_LOCUS13253</name>
</gene>
<accession>A0A9N8L3B4</accession>
<feature type="chain" id="PRO_5040203634" evidence="1">
    <location>
        <begin position="19"/>
        <end position="92"/>
    </location>
</feature>
<evidence type="ECO:0000313" key="3">
    <source>
        <dbReference type="Proteomes" id="UP001154114"/>
    </source>
</evidence>
<dbReference type="Gene3D" id="3.30.30.10">
    <property type="entry name" value="Knottin, scorpion toxin-like"/>
    <property type="match status" value="1"/>
</dbReference>
<reference evidence="2" key="1">
    <citation type="submission" date="2021-12" db="EMBL/GenBank/DDBJ databases">
        <authorList>
            <person name="King R."/>
        </authorList>
    </citation>
    <scope>NUCLEOTIDE SEQUENCE</scope>
</reference>
<sequence length="92" mass="10429">MKLLSVVLLCSFVLVVHARSITFRDLLELYDLSQQYTDQSEPEPFVNEFLTIPMRYKQCNRISCNAICKLLGFEHGVCVPPSTCHCYNGLGA</sequence>
<dbReference type="OrthoDB" id="6905030at2759"/>
<evidence type="ECO:0000313" key="2">
    <source>
        <dbReference type="EMBL" id="CAD0198983.1"/>
    </source>
</evidence>